<accession>A0AAV4NE07</accession>
<evidence type="ECO:0000313" key="2">
    <source>
        <dbReference type="Proteomes" id="UP001054945"/>
    </source>
</evidence>
<proteinExistence type="predicted"/>
<protein>
    <submittedName>
        <fullName evidence="1">Uncharacterized protein</fullName>
    </submittedName>
</protein>
<reference evidence="1 2" key="1">
    <citation type="submission" date="2021-06" db="EMBL/GenBank/DDBJ databases">
        <title>Caerostris extrusa draft genome.</title>
        <authorList>
            <person name="Kono N."/>
            <person name="Arakawa K."/>
        </authorList>
    </citation>
    <scope>NUCLEOTIDE SEQUENCE [LARGE SCALE GENOMIC DNA]</scope>
</reference>
<sequence>MNFTGGEGESVNSMKGVQTLKRGFSLLIDRDQGNIEANALTVVNPSPQAAMSVRTLFQSKAPVCHASVLIPDYRGVVTACF</sequence>
<evidence type="ECO:0000313" key="1">
    <source>
        <dbReference type="EMBL" id="GIX81644.1"/>
    </source>
</evidence>
<comment type="caution">
    <text evidence="1">The sequence shown here is derived from an EMBL/GenBank/DDBJ whole genome shotgun (WGS) entry which is preliminary data.</text>
</comment>
<organism evidence="1 2">
    <name type="scientific">Caerostris extrusa</name>
    <name type="common">Bark spider</name>
    <name type="synonym">Caerostris bankana</name>
    <dbReference type="NCBI Taxonomy" id="172846"/>
    <lineage>
        <taxon>Eukaryota</taxon>
        <taxon>Metazoa</taxon>
        <taxon>Ecdysozoa</taxon>
        <taxon>Arthropoda</taxon>
        <taxon>Chelicerata</taxon>
        <taxon>Arachnida</taxon>
        <taxon>Araneae</taxon>
        <taxon>Araneomorphae</taxon>
        <taxon>Entelegynae</taxon>
        <taxon>Araneoidea</taxon>
        <taxon>Araneidae</taxon>
        <taxon>Caerostris</taxon>
    </lineage>
</organism>
<dbReference type="EMBL" id="BPLR01003150">
    <property type="protein sequence ID" value="GIX81644.1"/>
    <property type="molecule type" value="Genomic_DNA"/>
</dbReference>
<gene>
    <name evidence="1" type="ORF">CEXT_427761</name>
</gene>
<dbReference type="AlphaFoldDB" id="A0AAV4NE07"/>
<name>A0AAV4NE07_CAEEX</name>
<keyword evidence="2" id="KW-1185">Reference proteome</keyword>
<dbReference type="Proteomes" id="UP001054945">
    <property type="component" value="Unassembled WGS sequence"/>
</dbReference>